<dbReference type="CDD" id="cd07930">
    <property type="entry name" value="bacterial_phosphagen_kinase"/>
    <property type="match status" value="1"/>
</dbReference>
<dbReference type="HAMAP" id="MF_00602">
    <property type="entry name" value="Prot_Arg_kinase"/>
    <property type="match status" value="1"/>
</dbReference>
<dbReference type="EMBL" id="LRPU01000054">
    <property type="protein sequence ID" value="KXA12893.1"/>
    <property type="molecule type" value="Genomic_DNA"/>
</dbReference>
<dbReference type="GO" id="GO:0046314">
    <property type="term" value="P:phosphocreatine biosynthetic process"/>
    <property type="evidence" value="ECO:0007669"/>
    <property type="project" value="InterPro"/>
</dbReference>
<name>A0A133N9K3_CLOPF</name>
<dbReference type="GO" id="GO:0005524">
    <property type="term" value="F:ATP binding"/>
    <property type="evidence" value="ECO:0007669"/>
    <property type="project" value="UniProtKB-UniRule"/>
</dbReference>
<dbReference type="PANTHER" id="PTHR11547:SF38">
    <property type="entry name" value="ARGININE KINASE 1-RELATED"/>
    <property type="match status" value="1"/>
</dbReference>
<evidence type="ECO:0000256" key="1">
    <source>
        <dbReference type="ARBA" id="ARBA00022679"/>
    </source>
</evidence>
<comment type="caution">
    <text evidence="5 6">Lacks conserved residue(s) required for the propagation of feature annotation.</text>
</comment>
<reference evidence="8 9" key="1">
    <citation type="submission" date="2016-01" db="EMBL/GenBank/DDBJ databases">
        <authorList>
            <person name="Oliw E.H."/>
        </authorList>
    </citation>
    <scope>NUCLEOTIDE SEQUENCE [LARGE SCALE GENOMIC DNA]</scope>
    <source>
        <strain evidence="8 9">MJR7757A</strain>
    </source>
</reference>
<sequence>MVQWISPLDNSIVIASKVKILRNIKGIKFTKLLNEDEFNDLSRLVLGHLKEVDILDKCYVVRLKDGEEKIIDYYKENFGLIKDFENKENVILVRNKNGEFNILLNEEEHIGIECTNSGLSLREVYSQVDKLDDLIEEKIHYSFDSELGYLTSNIKNLGTALRAKVFIHLPLLSSKNLIRIIKNALKEEGIALKSIYNSGNKDIGNIYEVSNMETLGISEKDILDSLISITNKLILREKNQRDNLSEDEYIELKEDILRALGILRNTYSIDRDEALKYLSYVRLGVELGIIEDLTLKSINSAMIEIQPDIINNSSIKRRDIQSLKIERAKIIRNALNT</sequence>
<dbReference type="AlphaFoldDB" id="A0A133N9K3"/>
<keyword evidence="4 5" id="KW-0067">ATP-binding</keyword>
<accession>A0A133N9K3</accession>
<comment type="function">
    <text evidence="5">Catalyzes the specific phosphorylation of arginine residues in proteins.</text>
</comment>
<feature type="binding site" evidence="5 6">
    <location>
        <begin position="193"/>
        <end position="198"/>
    </location>
    <ligand>
        <name>ATP</name>
        <dbReference type="ChEBI" id="CHEBI:30616"/>
    </ligand>
</feature>
<dbReference type="RefSeq" id="WP_060795051.1">
    <property type="nucleotide sequence ID" value="NZ_JBMKNJ010000003.1"/>
</dbReference>
<dbReference type="NCBIfam" id="NF002191">
    <property type="entry name" value="PRK01059.1-1"/>
    <property type="match status" value="1"/>
</dbReference>
<evidence type="ECO:0000313" key="9">
    <source>
        <dbReference type="Proteomes" id="UP000070646"/>
    </source>
</evidence>
<keyword evidence="2 5" id="KW-0547">Nucleotide-binding</keyword>
<feature type="binding site" evidence="5 6">
    <location>
        <begin position="162"/>
        <end position="166"/>
    </location>
    <ligand>
        <name>ATP</name>
        <dbReference type="ChEBI" id="CHEBI:30616"/>
    </ligand>
</feature>
<comment type="caution">
    <text evidence="8">The sequence shown here is derived from an EMBL/GenBank/DDBJ whole genome shotgun (WGS) entry which is preliminary data.</text>
</comment>
<evidence type="ECO:0000256" key="3">
    <source>
        <dbReference type="ARBA" id="ARBA00022777"/>
    </source>
</evidence>
<evidence type="ECO:0000256" key="5">
    <source>
        <dbReference type="HAMAP-Rule" id="MF_00602"/>
    </source>
</evidence>
<dbReference type="Gene3D" id="3.30.590.10">
    <property type="entry name" value="Glutamine synthetase/guanido kinase, catalytic domain"/>
    <property type="match status" value="1"/>
</dbReference>
<protein>
    <recommendedName>
        <fullName evidence="5">Protein-arginine kinase</fullName>
        <ecNumber evidence="5">2.7.14.1</ecNumber>
    </recommendedName>
</protein>
<dbReference type="InterPro" id="IPR014746">
    <property type="entry name" value="Gln_synth/guanido_kin_cat_dom"/>
</dbReference>
<evidence type="ECO:0000256" key="4">
    <source>
        <dbReference type="ARBA" id="ARBA00022840"/>
    </source>
</evidence>
<dbReference type="GO" id="GO:0005615">
    <property type="term" value="C:extracellular space"/>
    <property type="evidence" value="ECO:0007669"/>
    <property type="project" value="TreeGrafter"/>
</dbReference>
<dbReference type="EC" id="2.7.14.1" evidence="5"/>
<evidence type="ECO:0000256" key="2">
    <source>
        <dbReference type="ARBA" id="ARBA00022741"/>
    </source>
</evidence>
<comment type="catalytic activity">
    <reaction evidence="5">
        <text>L-arginyl-[protein] + ATP = N(omega)-phospho-L-arginyl-[protein] + ADP + H(+)</text>
        <dbReference type="Rhea" id="RHEA:43384"/>
        <dbReference type="Rhea" id="RHEA-COMP:10532"/>
        <dbReference type="Rhea" id="RHEA-COMP:10533"/>
        <dbReference type="ChEBI" id="CHEBI:15378"/>
        <dbReference type="ChEBI" id="CHEBI:29965"/>
        <dbReference type="ChEBI" id="CHEBI:30616"/>
        <dbReference type="ChEBI" id="CHEBI:83226"/>
        <dbReference type="ChEBI" id="CHEBI:456216"/>
        <dbReference type="EC" id="2.7.14.1"/>
    </reaction>
</comment>
<dbReference type="GO" id="GO:1990424">
    <property type="term" value="F:protein arginine kinase activity"/>
    <property type="evidence" value="ECO:0007669"/>
    <property type="project" value="UniProtKB-EC"/>
</dbReference>
<dbReference type="SUPFAM" id="SSF55931">
    <property type="entry name" value="Glutamine synthetase/guanido kinase"/>
    <property type="match status" value="1"/>
</dbReference>
<dbReference type="GO" id="GO:0004111">
    <property type="term" value="F:creatine kinase activity"/>
    <property type="evidence" value="ECO:0007669"/>
    <property type="project" value="InterPro"/>
</dbReference>
<proteinExistence type="inferred from homology"/>
<keyword evidence="3 5" id="KW-0418">Kinase</keyword>
<dbReference type="PANTHER" id="PTHR11547">
    <property type="entry name" value="ARGININE OR CREATINE KINASE"/>
    <property type="match status" value="1"/>
</dbReference>
<keyword evidence="1 5" id="KW-0808">Transferase</keyword>
<dbReference type="InterPro" id="IPR000749">
    <property type="entry name" value="ATP-guanido_PTrfase"/>
</dbReference>
<dbReference type="InterPro" id="IPR022414">
    <property type="entry name" value="ATP-guanido_PTrfase_cat"/>
</dbReference>
<gene>
    <name evidence="5" type="primary">mcsB</name>
    <name evidence="8" type="ORF">HMPREF3222_01057</name>
</gene>
<evidence type="ECO:0000313" key="8">
    <source>
        <dbReference type="EMBL" id="KXA12893.1"/>
    </source>
</evidence>
<feature type="binding site" evidence="5 6">
    <location>
        <begin position="15"/>
        <end position="19"/>
    </location>
    <ligand>
        <name>ATP</name>
        <dbReference type="ChEBI" id="CHEBI:30616"/>
    </ligand>
</feature>
<feature type="domain" description="Phosphagen kinase C-terminal" evidence="7">
    <location>
        <begin position="12"/>
        <end position="240"/>
    </location>
</feature>
<dbReference type="PROSITE" id="PS51510">
    <property type="entry name" value="PHOSPHAGEN_KINASE_C"/>
    <property type="match status" value="1"/>
</dbReference>
<organism evidence="8 9">
    <name type="scientific">Clostridium perfringens</name>
    <dbReference type="NCBI Taxonomy" id="1502"/>
    <lineage>
        <taxon>Bacteria</taxon>
        <taxon>Bacillati</taxon>
        <taxon>Bacillota</taxon>
        <taxon>Clostridia</taxon>
        <taxon>Eubacteriales</taxon>
        <taxon>Clostridiaceae</taxon>
        <taxon>Clostridium</taxon>
    </lineage>
</organism>
<evidence type="ECO:0000259" key="7">
    <source>
        <dbReference type="PROSITE" id="PS51510"/>
    </source>
</evidence>
<evidence type="ECO:0000256" key="6">
    <source>
        <dbReference type="PROSITE-ProRule" id="PRU00843"/>
    </source>
</evidence>
<dbReference type="Pfam" id="PF00217">
    <property type="entry name" value="ATP-gua_Ptrans"/>
    <property type="match status" value="1"/>
</dbReference>
<dbReference type="Proteomes" id="UP000070646">
    <property type="component" value="Unassembled WGS sequence"/>
</dbReference>
<comment type="similarity">
    <text evidence="5 6">Belongs to the ATP:guanido phosphotransferase family.</text>
</comment>
<dbReference type="InterPro" id="IPR023660">
    <property type="entry name" value="Arg_Kinase"/>
</dbReference>
<dbReference type="PATRIC" id="fig|1502.174.peg.1073"/>